<organism evidence="2 3">
    <name type="scientific">Conexibacter woesei (strain DSM 14684 / CCUG 47730 / CIP 108061 / JCM 11494 / NBRC 100937 / ID131577)</name>
    <dbReference type="NCBI Taxonomy" id="469383"/>
    <lineage>
        <taxon>Bacteria</taxon>
        <taxon>Bacillati</taxon>
        <taxon>Actinomycetota</taxon>
        <taxon>Thermoleophilia</taxon>
        <taxon>Solirubrobacterales</taxon>
        <taxon>Conexibacteraceae</taxon>
        <taxon>Conexibacter</taxon>
    </lineage>
</organism>
<dbReference type="STRING" id="469383.Cwoe_0326"/>
<dbReference type="eggNOG" id="COG4292">
    <property type="taxonomic scope" value="Bacteria"/>
</dbReference>
<feature type="transmembrane region" description="Helical" evidence="1">
    <location>
        <begin position="239"/>
        <end position="261"/>
    </location>
</feature>
<feature type="transmembrane region" description="Helical" evidence="1">
    <location>
        <begin position="210"/>
        <end position="227"/>
    </location>
</feature>
<feature type="transmembrane region" description="Helical" evidence="1">
    <location>
        <begin position="347"/>
        <end position="380"/>
    </location>
</feature>
<proteinExistence type="predicted"/>
<evidence type="ECO:0000256" key="1">
    <source>
        <dbReference type="SAM" id="Phobius"/>
    </source>
</evidence>
<feature type="transmembrane region" description="Helical" evidence="1">
    <location>
        <begin position="81"/>
        <end position="101"/>
    </location>
</feature>
<protein>
    <submittedName>
        <fullName evidence="2">Low temperature requirement A</fullName>
    </submittedName>
</protein>
<keyword evidence="1" id="KW-0812">Transmembrane</keyword>
<evidence type="ECO:0000313" key="3">
    <source>
        <dbReference type="Proteomes" id="UP000008229"/>
    </source>
</evidence>
<feature type="transmembrane region" description="Helical" evidence="1">
    <location>
        <begin position="316"/>
        <end position="335"/>
    </location>
</feature>
<dbReference type="AlphaFoldDB" id="D3F689"/>
<dbReference type="Pfam" id="PF06772">
    <property type="entry name" value="LtrA"/>
    <property type="match status" value="1"/>
</dbReference>
<feature type="transmembrane region" description="Helical" evidence="1">
    <location>
        <begin position="168"/>
        <end position="189"/>
    </location>
</feature>
<gene>
    <name evidence="2" type="ordered locus">Cwoe_0326</name>
</gene>
<reference evidence="2 3" key="1">
    <citation type="journal article" date="2010" name="Stand. Genomic Sci.">
        <title>Complete genome sequence of Conexibacter woesei type strain (ID131577).</title>
        <authorList>
            <person name="Pukall R."/>
            <person name="Lapidus A."/>
            <person name="Glavina Del Rio T."/>
            <person name="Copeland A."/>
            <person name="Tice H."/>
            <person name="Cheng J.-F."/>
            <person name="Lucas S."/>
            <person name="Chen F."/>
            <person name="Nolan M."/>
            <person name="Bruce D."/>
            <person name="Goodwin L."/>
            <person name="Pitluck S."/>
            <person name="Mavromatis K."/>
            <person name="Ivanova N."/>
            <person name="Ovchinnikova G."/>
            <person name="Pati A."/>
            <person name="Chen A."/>
            <person name="Palaniappan K."/>
            <person name="Land M."/>
            <person name="Hauser L."/>
            <person name="Chang Y.-J."/>
            <person name="Jeffries C.D."/>
            <person name="Chain P."/>
            <person name="Meincke L."/>
            <person name="Sims D."/>
            <person name="Brettin T."/>
            <person name="Detter J.C."/>
            <person name="Rohde M."/>
            <person name="Goeker M."/>
            <person name="Bristow J."/>
            <person name="Eisen J.A."/>
            <person name="Markowitz V."/>
            <person name="Kyrpides N.C."/>
            <person name="Klenk H.-P."/>
            <person name="Hugenholtz P."/>
        </authorList>
    </citation>
    <scope>NUCLEOTIDE SEQUENCE [LARGE SCALE GENOMIC DNA]</scope>
    <source>
        <strain evidence="3">DSM 14684 / CIP 108061 / JCM 11494 / NBRC 100937 / ID131577</strain>
    </source>
</reference>
<name>D3F689_CONWI</name>
<accession>D3F689</accession>
<feature type="transmembrane region" description="Helical" evidence="1">
    <location>
        <begin position="51"/>
        <end position="69"/>
    </location>
</feature>
<feature type="transmembrane region" description="Helical" evidence="1">
    <location>
        <begin position="113"/>
        <end position="133"/>
    </location>
</feature>
<dbReference type="EMBL" id="CP001854">
    <property type="protein sequence ID" value="ADB48762.1"/>
    <property type="molecule type" value="Genomic_DNA"/>
</dbReference>
<feature type="transmembrane region" description="Helical" evidence="1">
    <location>
        <begin position="282"/>
        <end position="304"/>
    </location>
</feature>
<reference evidence="3" key="2">
    <citation type="submission" date="2010-01" db="EMBL/GenBank/DDBJ databases">
        <title>The complete genome of Conexibacter woesei DSM 14684.</title>
        <authorList>
            <consortium name="US DOE Joint Genome Institute (JGI-PGF)"/>
            <person name="Lucas S."/>
            <person name="Copeland A."/>
            <person name="Lapidus A."/>
            <person name="Glavina del Rio T."/>
            <person name="Dalin E."/>
            <person name="Tice H."/>
            <person name="Bruce D."/>
            <person name="Goodwin L."/>
            <person name="Pitluck S."/>
            <person name="Kyrpides N."/>
            <person name="Mavromatis K."/>
            <person name="Ivanova N."/>
            <person name="Mikhailova N."/>
            <person name="Chertkov O."/>
            <person name="Brettin T."/>
            <person name="Detter J.C."/>
            <person name="Han C."/>
            <person name="Larimer F."/>
            <person name="Land M."/>
            <person name="Hauser L."/>
            <person name="Markowitz V."/>
            <person name="Cheng J.-F."/>
            <person name="Hugenholtz P."/>
            <person name="Woyke T."/>
            <person name="Wu D."/>
            <person name="Pukall R."/>
            <person name="Steenblock K."/>
            <person name="Schneider S."/>
            <person name="Klenk H.-P."/>
            <person name="Eisen J.A."/>
        </authorList>
    </citation>
    <scope>NUCLEOTIDE SEQUENCE [LARGE SCALE GENOMIC DNA]</scope>
    <source>
        <strain evidence="3">DSM 14684 / CIP 108061 / JCM 11494 / NBRC 100937 / ID131577</strain>
    </source>
</reference>
<dbReference type="InterPro" id="IPR010640">
    <property type="entry name" value="Low_temperature_requirement_A"/>
</dbReference>
<dbReference type="Proteomes" id="UP000008229">
    <property type="component" value="Chromosome"/>
</dbReference>
<feature type="transmembrane region" description="Helical" evidence="1">
    <location>
        <begin position="145"/>
        <end position="162"/>
    </location>
</feature>
<keyword evidence="1" id="KW-1133">Transmembrane helix</keyword>
<keyword evidence="1" id="KW-0472">Membrane</keyword>
<dbReference type="HOGENOM" id="CLU_045667_2_1_11"/>
<evidence type="ECO:0000313" key="2">
    <source>
        <dbReference type="EMBL" id="ADB48762.1"/>
    </source>
</evidence>
<feature type="transmembrane region" description="Helical" evidence="1">
    <location>
        <begin position="21"/>
        <end position="39"/>
    </location>
</feature>
<sequence length="408" mass="44077">MLSGAMSRFQRPTDTAEGQRATTLELFYDLVFVFAITQVSHLLLRHLTWEGVGQSALVLLVVWWAWNYTTWVTNELDPESIVVRLMLIGVMLASLLMAVAIPEAFGDRALLFAGAYVAIQVGRHAFLAFAASGRGTNERVRAERILTWFVVAGVFWIAGALADGSTRTLLWLIALAIDYGAPLCTYWVPFVRRVTPEAWQVQTAHFAERFQLFIIIALGETIVLTGATTSDLELTTERAVAFAVAFLTTAAMWWLYFDYVARIAERRLELAPNRTTLARDGYTYLHVVLAAGVIVSAVGDELVIAHPGDVLPGAEVAAVVAGPAIYLLAHTLFRLRMAGSISVKRLAGAIGCVAVGFLGGVVSGLVLALLVLAILVAVIVAEQVSGQRRAGRGDLAPLERLEAEAGGA</sequence>
<dbReference type="KEGG" id="cwo:Cwoe_0326"/>
<dbReference type="PANTHER" id="PTHR36840:SF1">
    <property type="entry name" value="BLL5714 PROTEIN"/>
    <property type="match status" value="1"/>
</dbReference>
<keyword evidence="3" id="KW-1185">Reference proteome</keyword>
<dbReference type="PANTHER" id="PTHR36840">
    <property type="entry name" value="BLL5714 PROTEIN"/>
    <property type="match status" value="1"/>
</dbReference>